<dbReference type="OrthoDB" id="389120at2"/>
<dbReference type="AlphaFoldDB" id="A0A0K1P767"/>
<protein>
    <submittedName>
        <fullName evidence="1">Uncharacterized protein</fullName>
    </submittedName>
</protein>
<organism evidence="1 2">
    <name type="scientific">Spiroplasma turonicum</name>
    <dbReference type="NCBI Taxonomy" id="216946"/>
    <lineage>
        <taxon>Bacteria</taxon>
        <taxon>Bacillati</taxon>
        <taxon>Mycoplasmatota</taxon>
        <taxon>Mollicutes</taxon>
        <taxon>Entomoplasmatales</taxon>
        <taxon>Spiroplasmataceae</taxon>
        <taxon>Spiroplasma</taxon>
    </lineage>
</organism>
<dbReference type="RefSeq" id="WP_075048330.1">
    <property type="nucleotide sequence ID" value="NZ_CP012328.1"/>
</dbReference>
<keyword evidence="2" id="KW-1185">Reference proteome</keyword>
<dbReference type="Proteomes" id="UP000067243">
    <property type="component" value="Chromosome"/>
</dbReference>
<dbReference type="STRING" id="216946.STURO_v1c04890"/>
<evidence type="ECO:0000313" key="2">
    <source>
        <dbReference type="Proteomes" id="UP000067243"/>
    </source>
</evidence>
<accession>A0A0K1P767</accession>
<evidence type="ECO:0000313" key="1">
    <source>
        <dbReference type="EMBL" id="AKU79737.1"/>
    </source>
</evidence>
<dbReference type="PATRIC" id="fig|216946.3.peg.493"/>
<dbReference type="EMBL" id="CP012328">
    <property type="protein sequence ID" value="AKU79737.1"/>
    <property type="molecule type" value="Genomic_DNA"/>
</dbReference>
<reference evidence="1 2" key="1">
    <citation type="journal article" date="2015" name="Genome Announc.">
        <title>Complete Genome Sequence of Spiroplasma turonicum Strain Tab4cT, a Parasite of a Horse Fly, Haematopota sp. (Diptera: Tabanidae).</title>
        <authorList>
            <person name="Davis R.E."/>
            <person name="Shao J."/>
            <person name="Zhao Y."/>
            <person name="Gasparich G.E."/>
            <person name="Gaynor B.J."/>
            <person name="Donofrio N."/>
        </authorList>
    </citation>
    <scope>NUCLEOTIDE SEQUENCE [LARGE SCALE GENOMIC DNA]</scope>
    <source>
        <strain evidence="1 2">Tab4c</strain>
    </source>
</reference>
<name>A0A0K1P767_9MOLU</name>
<proteinExistence type="predicted"/>
<gene>
    <name evidence="1" type="ORF">STURON_00491</name>
</gene>
<sequence>MNFNISIDKIIFDFYKKDVKGLILNKKFNLNTKQQNDLISISKSDDCGKLFNQLNEYFKKNIWVNEYELSLMLTLITQRYNYFYQTEQEWNRFFENKIFLDNSSDLKQKIHIFFEKQIDIYSNNYINIISKFNIKSWNKTLYKTVDDIFKKILTQRFFDNKIKVINEFINFVKNTKKIYSYLEGIGIESDKQKFLSNTNEIKIIFQSMKDLVEQIIKKIELN</sequence>
<dbReference type="KEGG" id="stur:STURON_00491"/>